<dbReference type="Proteomes" id="UP001165378">
    <property type="component" value="Unassembled WGS sequence"/>
</dbReference>
<organism evidence="2 3">
    <name type="scientific">Yinghuangia soli</name>
    <dbReference type="NCBI Taxonomy" id="2908204"/>
    <lineage>
        <taxon>Bacteria</taxon>
        <taxon>Bacillati</taxon>
        <taxon>Actinomycetota</taxon>
        <taxon>Actinomycetes</taxon>
        <taxon>Kitasatosporales</taxon>
        <taxon>Streptomycetaceae</taxon>
        <taxon>Yinghuangia</taxon>
    </lineage>
</organism>
<dbReference type="AlphaFoldDB" id="A0AA41Q676"/>
<evidence type="ECO:0000313" key="3">
    <source>
        <dbReference type="Proteomes" id="UP001165378"/>
    </source>
</evidence>
<reference evidence="2" key="1">
    <citation type="submission" date="2022-01" db="EMBL/GenBank/DDBJ databases">
        <title>Genome-Based Taxonomic Classification of the Phylum Actinobacteria.</title>
        <authorList>
            <person name="Gao Y."/>
        </authorList>
    </citation>
    <scope>NUCLEOTIDE SEQUENCE</scope>
    <source>
        <strain evidence="2">KLBMP 8922</strain>
    </source>
</reference>
<name>A0AA41Q676_9ACTN</name>
<keyword evidence="3" id="KW-1185">Reference proteome</keyword>
<dbReference type="EMBL" id="JAKFHA010000028">
    <property type="protein sequence ID" value="MCF2531967.1"/>
    <property type="molecule type" value="Genomic_DNA"/>
</dbReference>
<dbReference type="Pfam" id="PF25535">
    <property type="entry name" value="DUF7919"/>
    <property type="match status" value="1"/>
</dbReference>
<evidence type="ECO:0000259" key="1">
    <source>
        <dbReference type="Pfam" id="PF25535"/>
    </source>
</evidence>
<gene>
    <name evidence="2" type="ORF">LZ495_32790</name>
</gene>
<feature type="domain" description="DUF7919" evidence="1">
    <location>
        <begin position="1"/>
        <end position="142"/>
    </location>
</feature>
<comment type="caution">
    <text evidence="2">The sequence shown here is derived from an EMBL/GenBank/DDBJ whole genome shotgun (WGS) entry which is preliminary data.</text>
</comment>
<protein>
    <recommendedName>
        <fullName evidence="1">DUF7919 domain-containing protein</fullName>
    </recommendedName>
</protein>
<dbReference type="InterPro" id="IPR057679">
    <property type="entry name" value="DUF7919"/>
</dbReference>
<accession>A0AA41Q676</accession>
<sequence length="187" mass="20641">MFMPDLAPYCYRTDGRELLQFQHHPHGYLTWAPPHPLVAVGWLDADVPQHADAVPEDVVEKLRLLVLTQRINGTCGLHFCGFCPPDVDEVAREDLGRVPSGSAEIRVASPCGSFAYAAPSLIGHYVEDHGYVPPAEFVDAVRALQPGDMDRFLRARIPDDAEYLDVDTMETVPFALCTLPPDASASW</sequence>
<evidence type="ECO:0000313" key="2">
    <source>
        <dbReference type="EMBL" id="MCF2531967.1"/>
    </source>
</evidence>
<proteinExistence type="predicted"/>